<dbReference type="EMBL" id="GBRH01278060">
    <property type="protein sequence ID" value="JAD19835.1"/>
    <property type="molecule type" value="Transcribed_RNA"/>
</dbReference>
<reference evidence="1" key="2">
    <citation type="journal article" date="2015" name="Data Brief">
        <title>Shoot transcriptome of the giant reed, Arundo donax.</title>
        <authorList>
            <person name="Barrero R.A."/>
            <person name="Guerrero F.D."/>
            <person name="Moolhuijzen P."/>
            <person name="Goolsby J.A."/>
            <person name="Tidwell J."/>
            <person name="Bellgard S.E."/>
            <person name="Bellgard M.I."/>
        </authorList>
    </citation>
    <scope>NUCLEOTIDE SEQUENCE</scope>
    <source>
        <tissue evidence="1">Shoot tissue taken approximately 20 cm above the soil surface</tissue>
    </source>
</reference>
<proteinExistence type="predicted"/>
<protein>
    <submittedName>
        <fullName evidence="1">Uncharacterized protein</fullName>
    </submittedName>
</protein>
<sequence>MWAISGTNLCFKKRTTSDYDAKQSNIFALDI</sequence>
<name>A0A0A8Y3H7_ARUDO</name>
<accession>A0A0A8Y3H7</accession>
<dbReference type="AlphaFoldDB" id="A0A0A8Y3H7"/>
<reference evidence="1" key="1">
    <citation type="submission" date="2014-09" db="EMBL/GenBank/DDBJ databases">
        <authorList>
            <person name="Magalhaes I.L.F."/>
            <person name="Oliveira U."/>
            <person name="Santos F.R."/>
            <person name="Vidigal T.H.D.A."/>
            <person name="Brescovit A.D."/>
            <person name="Santos A.J."/>
        </authorList>
    </citation>
    <scope>NUCLEOTIDE SEQUENCE</scope>
    <source>
        <tissue evidence="1">Shoot tissue taken approximately 20 cm above the soil surface</tissue>
    </source>
</reference>
<organism evidence="1">
    <name type="scientific">Arundo donax</name>
    <name type="common">Giant reed</name>
    <name type="synonym">Donax arundinaceus</name>
    <dbReference type="NCBI Taxonomy" id="35708"/>
    <lineage>
        <taxon>Eukaryota</taxon>
        <taxon>Viridiplantae</taxon>
        <taxon>Streptophyta</taxon>
        <taxon>Embryophyta</taxon>
        <taxon>Tracheophyta</taxon>
        <taxon>Spermatophyta</taxon>
        <taxon>Magnoliopsida</taxon>
        <taxon>Liliopsida</taxon>
        <taxon>Poales</taxon>
        <taxon>Poaceae</taxon>
        <taxon>PACMAD clade</taxon>
        <taxon>Arundinoideae</taxon>
        <taxon>Arundineae</taxon>
        <taxon>Arundo</taxon>
    </lineage>
</organism>
<evidence type="ECO:0000313" key="1">
    <source>
        <dbReference type="EMBL" id="JAD19835.1"/>
    </source>
</evidence>